<dbReference type="SUPFAM" id="SSF55729">
    <property type="entry name" value="Acyl-CoA N-acyltransferases (Nat)"/>
    <property type="match status" value="1"/>
</dbReference>
<dbReference type="EMBL" id="BSNM01000016">
    <property type="protein sequence ID" value="GLQ32741.1"/>
    <property type="molecule type" value="Genomic_DNA"/>
</dbReference>
<sequence length="354" mass="40821">MSSPASMSLASLAPGKFVISPDSLDKETQNTGAQSFVLEMDSKSSTGQALGQRHWQLDYERTGDQLTVTRWLGRTNDIRSSYQVLDQLIASLGIEELTLSNEVLSEGAQAIDPRHWQASDKGLTIQRDAFYQIRETFLADALLTITPDIRTEREGVEHPVPVRPQLPEGVLYRRQIPQLNVVFELYHATVEHDGERFHKWQNDPRVAEFWEYPFSREKLDEYLHNCRNDAHSAPLIACFDGVPFGYIETYWGQEDRLGPYYDARPFDHGFHLLVGEPDFLGGGRAEYWLKAVSHFLFLLDPRTDRLVGEPRSDNKNLLKWTEKVGWRKDKEFDFPHKRAALMICDKAHFIKHFE</sequence>
<reference evidence="3" key="2">
    <citation type="submission" date="2023-01" db="EMBL/GenBank/DDBJ databases">
        <title>Draft genome sequence of Litoribrevibacter albus strain NBRC 110071.</title>
        <authorList>
            <person name="Sun Q."/>
            <person name="Mori K."/>
        </authorList>
    </citation>
    <scope>NUCLEOTIDE SEQUENCE</scope>
    <source>
        <strain evidence="3">NBRC 110071</strain>
    </source>
</reference>
<dbReference type="Proteomes" id="UP001161389">
    <property type="component" value="Unassembled WGS sequence"/>
</dbReference>
<dbReference type="Pfam" id="PF13523">
    <property type="entry name" value="Acetyltransf_8"/>
    <property type="match status" value="1"/>
</dbReference>
<keyword evidence="4" id="KW-1185">Reference proteome</keyword>
<reference evidence="3" key="1">
    <citation type="journal article" date="2014" name="Int. J. Syst. Evol. Microbiol.">
        <title>Complete genome sequence of Corynebacterium casei LMG S-19264T (=DSM 44701T), isolated from a smear-ripened cheese.</title>
        <authorList>
            <consortium name="US DOE Joint Genome Institute (JGI-PGF)"/>
            <person name="Walter F."/>
            <person name="Albersmeier A."/>
            <person name="Kalinowski J."/>
            <person name="Ruckert C."/>
        </authorList>
    </citation>
    <scope>NUCLEOTIDE SEQUENCE</scope>
    <source>
        <strain evidence="3">NBRC 110071</strain>
    </source>
</reference>
<dbReference type="SMART" id="SM01006">
    <property type="entry name" value="AlcB"/>
    <property type="match status" value="1"/>
</dbReference>
<name>A0AA37W9K1_9GAMM</name>
<dbReference type="RefSeq" id="WP_284382852.1">
    <property type="nucleotide sequence ID" value="NZ_BSNM01000016.1"/>
</dbReference>
<evidence type="ECO:0000313" key="4">
    <source>
        <dbReference type="Proteomes" id="UP001161389"/>
    </source>
</evidence>
<dbReference type="AlphaFoldDB" id="A0AA37W9K1"/>
<comment type="caution">
    <text evidence="3">The sequence shown here is derived from an EMBL/GenBank/DDBJ whole genome shotgun (WGS) entry which is preliminary data.</text>
</comment>
<proteinExistence type="predicted"/>
<protein>
    <submittedName>
        <fullName evidence="3">Aerobactin siderophore synthesis protein IucB</fullName>
    </submittedName>
</protein>
<accession>A0AA37W9K1</accession>
<evidence type="ECO:0000259" key="2">
    <source>
        <dbReference type="SMART" id="SM01006"/>
    </source>
</evidence>
<dbReference type="PANTHER" id="PTHR31438">
    <property type="entry name" value="LYSINE N-ACYLTRANSFERASE C17G9.06C-RELATED"/>
    <property type="match status" value="1"/>
</dbReference>
<comment type="pathway">
    <text evidence="1">Siderophore biosynthesis.</text>
</comment>
<dbReference type="InterPro" id="IPR016181">
    <property type="entry name" value="Acyl_CoA_acyltransferase"/>
</dbReference>
<evidence type="ECO:0000313" key="3">
    <source>
        <dbReference type="EMBL" id="GLQ32741.1"/>
    </source>
</evidence>
<dbReference type="GO" id="GO:0019290">
    <property type="term" value="P:siderophore biosynthetic process"/>
    <property type="evidence" value="ECO:0007669"/>
    <property type="project" value="InterPro"/>
</dbReference>
<evidence type="ECO:0000256" key="1">
    <source>
        <dbReference type="ARBA" id="ARBA00004924"/>
    </source>
</evidence>
<gene>
    <name evidence="3" type="primary">iucB</name>
    <name evidence="3" type="ORF">GCM10007876_32200</name>
</gene>
<dbReference type="Gene3D" id="3.40.630.30">
    <property type="match status" value="1"/>
</dbReference>
<dbReference type="GO" id="GO:0016410">
    <property type="term" value="F:N-acyltransferase activity"/>
    <property type="evidence" value="ECO:0007669"/>
    <property type="project" value="TreeGrafter"/>
</dbReference>
<organism evidence="3 4">
    <name type="scientific">Litoribrevibacter albus</name>
    <dbReference type="NCBI Taxonomy" id="1473156"/>
    <lineage>
        <taxon>Bacteria</taxon>
        <taxon>Pseudomonadati</taxon>
        <taxon>Pseudomonadota</taxon>
        <taxon>Gammaproteobacteria</taxon>
        <taxon>Oceanospirillales</taxon>
        <taxon>Oceanospirillaceae</taxon>
        <taxon>Litoribrevibacter</taxon>
    </lineage>
</organism>
<dbReference type="PANTHER" id="PTHR31438:SF1">
    <property type="entry name" value="LYSINE N-ACYLTRANSFERASE C17G9.06C-RELATED"/>
    <property type="match status" value="1"/>
</dbReference>
<dbReference type="InterPro" id="IPR019432">
    <property type="entry name" value="Acyltransferase_MbtK/IucB-like"/>
</dbReference>
<feature type="domain" description="Acyltransferase MbtK/IucB-like conserved" evidence="2">
    <location>
        <begin position="186"/>
        <end position="233"/>
    </location>
</feature>